<comment type="caution">
    <text evidence="3">The sequence shown here is derived from an EMBL/GenBank/DDBJ whole genome shotgun (WGS) entry which is preliminary data.</text>
</comment>
<accession>A0A4Y2PTC7</accession>
<dbReference type="EMBL" id="BGPR01011957">
    <property type="protein sequence ID" value="GBN53820.1"/>
    <property type="molecule type" value="Genomic_DNA"/>
</dbReference>
<evidence type="ECO:0000256" key="1">
    <source>
        <dbReference type="SAM" id="MobiDB-lite"/>
    </source>
</evidence>
<feature type="compositionally biased region" description="Low complexity" evidence="1">
    <location>
        <begin position="62"/>
        <end position="72"/>
    </location>
</feature>
<keyword evidence="4" id="KW-1185">Reference proteome</keyword>
<evidence type="ECO:0000256" key="2">
    <source>
        <dbReference type="SAM" id="SignalP"/>
    </source>
</evidence>
<dbReference type="AlphaFoldDB" id="A0A4Y2PTC7"/>
<evidence type="ECO:0000313" key="3">
    <source>
        <dbReference type="EMBL" id="GBN53820.1"/>
    </source>
</evidence>
<feature type="signal peptide" evidence="2">
    <location>
        <begin position="1"/>
        <end position="16"/>
    </location>
</feature>
<organism evidence="3 4">
    <name type="scientific">Araneus ventricosus</name>
    <name type="common">Orbweaver spider</name>
    <name type="synonym">Epeira ventricosa</name>
    <dbReference type="NCBI Taxonomy" id="182803"/>
    <lineage>
        <taxon>Eukaryota</taxon>
        <taxon>Metazoa</taxon>
        <taxon>Ecdysozoa</taxon>
        <taxon>Arthropoda</taxon>
        <taxon>Chelicerata</taxon>
        <taxon>Arachnida</taxon>
        <taxon>Araneae</taxon>
        <taxon>Araneomorphae</taxon>
        <taxon>Entelegynae</taxon>
        <taxon>Araneoidea</taxon>
        <taxon>Araneidae</taxon>
        <taxon>Araneus</taxon>
    </lineage>
</organism>
<evidence type="ECO:0000313" key="4">
    <source>
        <dbReference type="Proteomes" id="UP000499080"/>
    </source>
</evidence>
<keyword evidence="2" id="KW-0732">Signal</keyword>
<reference evidence="3 4" key="1">
    <citation type="journal article" date="2019" name="Sci. Rep.">
        <title>Orb-weaving spider Araneus ventricosus genome elucidates the spidroin gene catalogue.</title>
        <authorList>
            <person name="Kono N."/>
            <person name="Nakamura H."/>
            <person name="Ohtoshi R."/>
            <person name="Moran D.A.P."/>
            <person name="Shinohara A."/>
            <person name="Yoshida Y."/>
            <person name="Fujiwara M."/>
            <person name="Mori M."/>
            <person name="Tomita M."/>
            <person name="Arakawa K."/>
        </authorList>
    </citation>
    <scope>NUCLEOTIDE SEQUENCE [LARGE SCALE GENOMIC DNA]</scope>
</reference>
<dbReference type="Proteomes" id="UP000499080">
    <property type="component" value="Unassembled WGS sequence"/>
</dbReference>
<protein>
    <submittedName>
        <fullName evidence="3">Uncharacterized protein</fullName>
    </submittedName>
</protein>
<name>A0A4Y2PTC7_ARAVE</name>
<feature type="chain" id="PRO_5021351068" evidence="2">
    <location>
        <begin position="17"/>
        <end position="87"/>
    </location>
</feature>
<sequence>MVFFFVCLYRWMVGRGYDSWGTRKRLLKGYARETFALLEQQPALLEQQPALLEQQPALLEQQPALLEQQPAPTSEQQPAHLNSNHFT</sequence>
<feature type="compositionally biased region" description="Polar residues" evidence="1">
    <location>
        <begin position="73"/>
        <end position="87"/>
    </location>
</feature>
<gene>
    <name evidence="3" type="ORF">AVEN_202099_1</name>
</gene>
<feature type="region of interest" description="Disordered" evidence="1">
    <location>
        <begin position="62"/>
        <end position="87"/>
    </location>
</feature>
<proteinExistence type="predicted"/>